<evidence type="ECO:0000256" key="5">
    <source>
        <dbReference type="ARBA" id="ARBA00022679"/>
    </source>
</evidence>
<keyword evidence="5" id="KW-0808">Transferase</keyword>
<accession>A0ABP5S527</accession>
<dbReference type="Gene3D" id="3.40.50.1580">
    <property type="entry name" value="Nucleoside phosphorylase domain"/>
    <property type="match status" value="1"/>
</dbReference>
<protein>
    <recommendedName>
        <fullName evidence="3">Uridine phosphorylase</fullName>
        <ecNumber evidence="2">2.4.2.3</ecNumber>
    </recommendedName>
</protein>
<gene>
    <name evidence="8" type="primary">udp</name>
    <name evidence="8" type="ORF">GCM10010403_05130</name>
</gene>
<dbReference type="Proteomes" id="UP001501584">
    <property type="component" value="Unassembled WGS sequence"/>
</dbReference>
<dbReference type="PANTHER" id="PTHR43691">
    <property type="entry name" value="URIDINE PHOSPHORYLASE"/>
    <property type="match status" value="1"/>
</dbReference>
<evidence type="ECO:0000256" key="1">
    <source>
        <dbReference type="ARBA" id="ARBA00010456"/>
    </source>
</evidence>
<dbReference type="RefSeq" id="WP_310284262.1">
    <property type="nucleotide sequence ID" value="NZ_BAAASX010000001.1"/>
</dbReference>
<dbReference type="SUPFAM" id="SSF53167">
    <property type="entry name" value="Purine and uridine phosphorylases"/>
    <property type="match status" value="1"/>
</dbReference>
<keyword evidence="9" id="KW-1185">Reference proteome</keyword>
<sequence>MVDKDRAELMTHLPALDTQATVAILTGDPNRVPLLAAAVGEPEGERSRRGYTVAQSRTPDGQPVLVCSTGIGGPSTAIAVDELMQAGVETFVRVGTCGSIQYHINAGQLVVSTGCVRDDGTSGSFLPPEYPTVPDFDLTSAIVERARRGTRPVHPGVTHCKDAYYAEAPDGFPLADHWRRRWEGMRASGVLATEMEAAALFALAMIRGKRAAGIFLTVDDTLTAEQTLAALSDAARFAVAAALAVGKAER</sequence>
<evidence type="ECO:0000313" key="9">
    <source>
        <dbReference type="Proteomes" id="UP001501584"/>
    </source>
</evidence>
<feature type="domain" description="Nucleoside phosphorylase" evidence="7">
    <location>
        <begin position="21"/>
        <end position="236"/>
    </location>
</feature>
<dbReference type="PROSITE" id="PS01232">
    <property type="entry name" value="PNP_UDP_1"/>
    <property type="match status" value="1"/>
</dbReference>
<dbReference type="PANTHER" id="PTHR43691:SF11">
    <property type="entry name" value="FI09636P-RELATED"/>
    <property type="match status" value="1"/>
</dbReference>
<evidence type="ECO:0000313" key="8">
    <source>
        <dbReference type="EMBL" id="GAA2319079.1"/>
    </source>
</evidence>
<evidence type="ECO:0000256" key="4">
    <source>
        <dbReference type="ARBA" id="ARBA00022676"/>
    </source>
</evidence>
<dbReference type="EC" id="2.4.2.3" evidence="2"/>
<dbReference type="InterPro" id="IPR018016">
    <property type="entry name" value="Nucleoside_phosphorylase_CS"/>
</dbReference>
<proteinExistence type="inferred from homology"/>
<dbReference type="EMBL" id="BAAASX010000001">
    <property type="protein sequence ID" value="GAA2319079.1"/>
    <property type="molecule type" value="Genomic_DNA"/>
</dbReference>
<reference evidence="9" key="1">
    <citation type="journal article" date="2019" name="Int. J. Syst. Evol. Microbiol.">
        <title>The Global Catalogue of Microorganisms (GCM) 10K type strain sequencing project: providing services to taxonomists for standard genome sequencing and annotation.</title>
        <authorList>
            <consortium name="The Broad Institute Genomics Platform"/>
            <consortium name="The Broad Institute Genome Sequencing Center for Infectious Disease"/>
            <person name="Wu L."/>
            <person name="Ma J."/>
        </authorList>
    </citation>
    <scope>NUCLEOTIDE SEQUENCE [LARGE SCALE GENOMIC DNA]</scope>
    <source>
        <strain evidence="9">JCM 6238</strain>
    </source>
</reference>
<dbReference type="InterPro" id="IPR035994">
    <property type="entry name" value="Nucleoside_phosphorylase_sf"/>
</dbReference>
<comment type="caution">
    <text evidence="8">The sequence shown here is derived from an EMBL/GenBank/DDBJ whole genome shotgun (WGS) entry which is preliminary data.</text>
</comment>
<name>A0ABP5S527_9ACTN</name>
<keyword evidence="4" id="KW-0328">Glycosyltransferase</keyword>
<organism evidence="8 9">
    <name type="scientific">Glycomyces rutgersensis</name>
    <dbReference type="NCBI Taxonomy" id="58115"/>
    <lineage>
        <taxon>Bacteria</taxon>
        <taxon>Bacillati</taxon>
        <taxon>Actinomycetota</taxon>
        <taxon>Actinomycetes</taxon>
        <taxon>Glycomycetales</taxon>
        <taxon>Glycomycetaceae</taxon>
        <taxon>Glycomyces</taxon>
    </lineage>
</organism>
<evidence type="ECO:0000256" key="6">
    <source>
        <dbReference type="ARBA" id="ARBA00048447"/>
    </source>
</evidence>
<comment type="catalytic activity">
    <reaction evidence="6">
        <text>uridine + phosphate = alpha-D-ribose 1-phosphate + uracil</text>
        <dbReference type="Rhea" id="RHEA:24388"/>
        <dbReference type="ChEBI" id="CHEBI:16704"/>
        <dbReference type="ChEBI" id="CHEBI:17568"/>
        <dbReference type="ChEBI" id="CHEBI:43474"/>
        <dbReference type="ChEBI" id="CHEBI:57720"/>
        <dbReference type="EC" id="2.4.2.3"/>
    </reaction>
</comment>
<evidence type="ECO:0000256" key="3">
    <source>
        <dbReference type="ARBA" id="ARBA00021980"/>
    </source>
</evidence>
<evidence type="ECO:0000259" key="7">
    <source>
        <dbReference type="Pfam" id="PF01048"/>
    </source>
</evidence>
<evidence type="ECO:0000256" key="2">
    <source>
        <dbReference type="ARBA" id="ARBA00011888"/>
    </source>
</evidence>
<dbReference type="Pfam" id="PF01048">
    <property type="entry name" value="PNP_UDP_1"/>
    <property type="match status" value="1"/>
</dbReference>
<dbReference type="CDD" id="cd17767">
    <property type="entry name" value="UP_EcUdp-like"/>
    <property type="match status" value="1"/>
</dbReference>
<comment type="similarity">
    <text evidence="1">Belongs to the PNP/UDP phosphorylase family.</text>
</comment>
<dbReference type="InterPro" id="IPR000845">
    <property type="entry name" value="Nucleoside_phosphorylase_d"/>
</dbReference>